<keyword evidence="5 10" id="KW-0067">ATP-binding</keyword>
<evidence type="ECO:0000313" key="11">
    <source>
        <dbReference type="Proteomes" id="UP000501690"/>
    </source>
</evidence>
<feature type="domain" description="ABC transmembrane type-1" evidence="9">
    <location>
        <begin position="15"/>
        <end position="188"/>
    </location>
</feature>
<dbReference type="EMBL" id="CP039351">
    <property type="protein sequence ID" value="QCE01809.1"/>
    <property type="molecule type" value="Genomic_DNA"/>
</dbReference>
<dbReference type="InterPro" id="IPR027417">
    <property type="entry name" value="P-loop_NTPase"/>
</dbReference>
<evidence type="ECO:0000256" key="7">
    <source>
        <dbReference type="ARBA" id="ARBA00023136"/>
    </source>
</evidence>
<dbReference type="InterPro" id="IPR011527">
    <property type="entry name" value="ABC1_TM_dom"/>
</dbReference>
<keyword evidence="11" id="KW-1185">Reference proteome</keyword>
<keyword evidence="4" id="KW-0547">Nucleotide-binding</keyword>
<evidence type="ECO:0000256" key="2">
    <source>
        <dbReference type="ARBA" id="ARBA00022448"/>
    </source>
</evidence>
<feature type="transmembrane region" description="Helical" evidence="8">
    <location>
        <begin position="24"/>
        <end position="44"/>
    </location>
</feature>
<evidence type="ECO:0000256" key="1">
    <source>
        <dbReference type="ARBA" id="ARBA00004141"/>
    </source>
</evidence>
<organism evidence="10 11">
    <name type="scientific">Vigna unguiculata</name>
    <name type="common">Cowpea</name>
    <dbReference type="NCBI Taxonomy" id="3917"/>
    <lineage>
        <taxon>Eukaryota</taxon>
        <taxon>Viridiplantae</taxon>
        <taxon>Streptophyta</taxon>
        <taxon>Embryophyta</taxon>
        <taxon>Tracheophyta</taxon>
        <taxon>Spermatophyta</taxon>
        <taxon>Magnoliopsida</taxon>
        <taxon>eudicotyledons</taxon>
        <taxon>Gunneridae</taxon>
        <taxon>Pentapetalae</taxon>
        <taxon>rosids</taxon>
        <taxon>fabids</taxon>
        <taxon>Fabales</taxon>
        <taxon>Fabaceae</taxon>
        <taxon>Papilionoideae</taxon>
        <taxon>50 kb inversion clade</taxon>
        <taxon>NPAAA clade</taxon>
        <taxon>indigoferoid/millettioid clade</taxon>
        <taxon>Phaseoleae</taxon>
        <taxon>Vigna</taxon>
    </lineage>
</organism>
<dbReference type="GO" id="GO:0140359">
    <property type="term" value="F:ABC-type transporter activity"/>
    <property type="evidence" value="ECO:0007669"/>
    <property type="project" value="InterPro"/>
</dbReference>
<dbReference type="InterPro" id="IPR044726">
    <property type="entry name" value="ABCC_6TM_D2"/>
</dbReference>
<comment type="subcellular location">
    <subcellularLocation>
        <location evidence="1">Membrane</location>
        <topology evidence="1">Multi-pass membrane protein</topology>
    </subcellularLocation>
</comment>
<dbReference type="InterPro" id="IPR036640">
    <property type="entry name" value="ABC1_TM_sf"/>
</dbReference>
<dbReference type="GO" id="GO:0016020">
    <property type="term" value="C:membrane"/>
    <property type="evidence" value="ECO:0007669"/>
    <property type="project" value="UniProtKB-SubCell"/>
</dbReference>
<protein>
    <submittedName>
        <fullName evidence="10">ATP-binding cassette</fullName>
    </submittedName>
</protein>
<dbReference type="InterPro" id="IPR050173">
    <property type="entry name" value="ABC_transporter_C-like"/>
</dbReference>
<keyword evidence="3 8" id="KW-0812">Transmembrane</keyword>
<dbReference type="Gene3D" id="3.40.50.300">
    <property type="entry name" value="P-loop containing nucleotide triphosphate hydrolases"/>
    <property type="match status" value="1"/>
</dbReference>
<evidence type="ECO:0000259" key="9">
    <source>
        <dbReference type="PROSITE" id="PS50929"/>
    </source>
</evidence>
<evidence type="ECO:0000256" key="3">
    <source>
        <dbReference type="ARBA" id="ARBA00022692"/>
    </source>
</evidence>
<reference evidence="10 11" key="1">
    <citation type="submission" date="2019-04" db="EMBL/GenBank/DDBJ databases">
        <title>An improved genome assembly and genetic linkage map for asparagus bean, Vigna unguiculata ssp. sesquipedialis.</title>
        <authorList>
            <person name="Xia Q."/>
            <person name="Zhang R."/>
            <person name="Dong Y."/>
        </authorList>
    </citation>
    <scope>NUCLEOTIDE SEQUENCE [LARGE SCALE GENOMIC DNA]</scope>
    <source>
        <tissue evidence="10">Leaf</tissue>
    </source>
</reference>
<dbReference type="InterPro" id="IPR003439">
    <property type="entry name" value="ABC_transporter-like_ATP-bd"/>
</dbReference>
<evidence type="ECO:0000256" key="8">
    <source>
        <dbReference type="SAM" id="Phobius"/>
    </source>
</evidence>
<proteinExistence type="predicted"/>
<dbReference type="Pfam" id="PF00005">
    <property type="entry name" value="ABC_tran"/>
    <property type="match status" value="1"/>
</dbReference>
<evidence type="ECO:0000256" key="4">
    <source>
        <dbReference type="ARBA" id="ARBA00022741"/>
    </source>
</evidence>
<evidence type="ECO:0000313" key="10">
    <source>
        <dbReference type="EMBL" id="QCE01809.1"/>
    </source>
</evidence>
<dbReference type="SUPFAM" id="SSF52540">
    <property type="entry name" value="P-loop containing nucleoside triphosphate hydrolases"/>
    <property type="match status" value="1"/>
</dbReference>
<dbReference type="GO" id="GO:0016887">
    <property type="term" value="F:ATP hydrolysis activity"/>
    <property type="evidence" value="ECO:0007669"/>
    <property type="project" value="InterPro"/>
</dbReference>
<dbReference type="PANTHER" id="PTHR24223">
    <property type="entry name" value="ATP-BINDING CASSETTE SUB-FAMILY C"/>
    <property type="match status" value="1"/>
</dbReference>
<dbReference type="Gene3D" id="1.20.1560.10">
    <property type="entry name" value="ABC transporter type 1, transmembrane domain"/>
    <property type="match status" value="1"/>
</dbReference>
<feature type="transmembrane region" description="Helical" evidence="8">
    <location>
        <begin position="141"/>
        <end position="162"/>
    </location>
</feature>
<accession>A0A4D6MNV4</accession>
<gene>
    <name evidence="10" type="ORF">DEO72_LG7g3109</name>
</gene>
<sequence>MSLVLCNVLLQASPDQSALDTDIPYQIASFAFIMIQLFGIIAVMSQAAWQVFLVFIPVVTMSIWYPQNYIPSARELSRLVGVCKAPIIQHFSETISGTSTIRSFDQQSRFQETNMKLSDGYSRPKFNIAGAMEWLCFRLDMLSLIPFVFSLIFLISIPVGLIDPGLAGLAVTYGLNLNEIQAWMIWNLWNMENKIISVERILQYTCIPSEPPLVVDENRPDPSWPSNGEVDIQDLQVRYAPHLPLVLCGLTCKFHGGLKTGIVGRTGSGKSTLIQTLFRVVEPAAGQSMIDNINISSIGLHDLSLMSVSYTHLDVYKRQALIFSAA</sequence>
<dbReference type="CDD" id="cd18580">
    <property type="entry name" value="ABC_6TM_ABCC_D2"/>
    <property type="match status" value="1"/>
</dbReference>
<dbReference type="Pfam" id="PF00664">
    <property type="entry name" value="ABC_membrane"/>
    <property type="match status" value="1"/>
</dbReference>
<evidence type="ECO:0000256" key="6">
    <source>
        <dbReference type="ARBA" id="ARBA00022989"/>
    </source>
</evidence>
<dbReference type="PROSITE" id="PS50929">
    <property type="entry name" value="ABC_TM1F"/>
    <property type="match status" value="1"/>
</dbReference>
<dbReference type="PANTHER" id="PTHR24223:SF181">
    <property type="entry name" value="ABC TRANSPORTER C FAMILY MEMBER 3"/>
    <property type="match status" value="1"/>
</dbReference>
<keyword evidence="7 8" id="KW-0472">Membrane</keyword>
<keyword evidence="6 8" id="KW-1133">Transmembrane helix</keyword>
<name>A0A4D6MNV4_VIGUN</name>
<dbReference type="GO" id="GO:0005524">
    <property type="term" value="F:ATP binding"/>
    <property type="evidence" value="ECO:0007669"/>
    <property type="project" value="UniProtKB-KW"/>
</dbReference>
<evidence type="ECO:0000256" key="5">
    <source>
        <dbReference type="ARBA" id="ARBA00022840"/>
    </source>
</evidence>
<keyword evidence="2" id="KW-0813">Transport</keyword>
<dbReference type="SUPFAM" id="SSF90123">
    <property type="entry name" value="ABC transporter transmembrane region"/>
    <property type="match status" value="1"/>
</dbReference>
<dbReference type="Proteomes" id="UP000501690">
    <property type="component" value="Linkage Group LG7"/>
</dbReference>
<dbReference type="AlphaFoldDB" id="A0A4D6MNV4"/>